<dbReference type="PANTHER" id="PTHR34129:SF1">
    <property type="entry name" value="DUF952 DOMAIN-CONTAINING PROTEIN"/>
    <property type="match status" value="1"/>
</dbReference>
<dbReference type="RefSeq" id="XP_046051165.1">
    <property type="nucleotide sequence ID" value="XM_046185684.1"/>
</dbReference>
<protein>
    <recommendedName>
        <fullName evidence="3">DUF952 domain-containing protein</fullName>
    </recommendedName>
</protein>
<gene>
    <name evidence="1" type="ORF">BKA55DRAFT_320992</name>
</gene>
<sequence length="186" mass="21441">MLTSRAMGHGKLCVQCKFSESWLLLYGLRVIQYEFTLTLSALYHQCLYLVGVRLHLFSSYSHVLVNTTRMSAESPPRYIYKIVPSPPGDPFPKEHPLSELDQTDGFVHLSTSTQVPKTADLFFTRSSSLWVIKLEFRQFADFIRWEGGFPHLYGNFGAENVDSTMKFVREESQTWAEVMAKSEWLD</sequence>
<dbReference type="GeneID" id="70215638"/>
<dbReference type="Pfam" id="PF06108">
    <property type="entry name" value="DUF952"/>
    <property type="match status" value="1"/>
</dbReference>
<evidence type="ECO:0008006" key="3">
    <source>
        <dbReference type="Google" id="ProtNLM"/>
    </source>
</evidence>
<dbReference type="OrthoDB" id="3335358at2759"/>
<organism evidence="1 2">
    <name type="scientific">Fusarium redolens</name>
    <dbReference type="NCBI Taxonomy" id="48865"/>
    <lineage>
        <taxon>Eukaryota</taxon>
        <taxon>Fungi</taxon>
        <taxon>Dikarya</taxon>
        <taxon>Ascomycota</taxon>
        <taxon>Pezizomycotina</taxon>
        <taxon>Sordariomycetes</taxon>
        <taxon>Hypocreomycetidae</taxon>
        <taxon>Hypocreales</taxon>
        <taxon>Nectriaceae</taxon>
        <taxon>Fusarium</taxon>
        <taxon>Fusarium redolens species complex</taxon>
    </lineage>
</organism>
<dbReference type="Gene3D" id="3.20.170.20">
    <property type="entry name" value="Protein of unknown function DUF952"/>
    <property type="match status" value="1"/>
</dbReference>
<proteinExistence type="predicted"/>
<dbReference type="SUPFAM" id="SSF56399">
    <property type="entry name" value="ADP-ribosylation"/>
    <property type="match status" value="1"/>
</dbReference>
<dbReference type="InterPro" id="IPR009297">
    <property type="entry name" value="DUF952"/>
</dbReference>
<dbReference type="EMBL" id="JAGMUX010000006">
    <property type="protein sequence ID" value="KAH7255596.1"/>
    <property type="molecule type" value="Genomic_DNA"/>
</dbReference>
<dbReference type="PANTHER" id="PTHR34129">
    <property type="entry name" value="BLR1139 PROTEIN"/>
    <property type="match status" value="1"/>
</dbReference>
<reference evidence="1" key="1">
    <citation type="journal article" date="2021" name="Nat. Commun.">
        <title>Genetic determinants of endophytism in the Arabidopsis root mycobiome.</title>
        <authorList>
            <person name="Mesny F."/>
            <person name="Miyauchi S."/>
            <person name="Thiergart T."/>
            <person name="Pickel B."/>
            <person name="Atanasova L."/>
            <person name="Karlsson M."/>
            <person name="Huettel B."/>
            <person name="Barry K.W."/>
            <person name="Haridas S."/>
            <person name="Chen C."/>
            <person name="Bauer D."/>
            <person name="Andreopoulos W."/>
            <person name="Pangilinan J."/>
            <person name="LaButti K."/>
            <person name="Riley R."/>
            <person name="Lipzen A."/>
            <person name="Clum A."/>
            <person name="Drula E."/>
            <person name="Henrissat B."/>
            <person name="Kohler A."/>
            <person name="Grigoriev I.V."/>
            <person name="Martin F.M."/>
            <person name="Hacquard S."/>
        </authorList>
    </citation>
    <scope>NUCLEOTIDE SEQUENCE</scope>
    <source>
        <strain evidence="1">MPI-CAGE-AT-0023</strain>
    </source>
</reference>
<name>A0A9P9KFQ1_FUSRE</name>
<evidence type="ECO:0000313" key="2">
    <source>
        <dbReference type="Proteomes" id="UP000720189"/>
    </source>
</evidence>
<keyword evidence="2" id="KW-1185">Reference proteome</keyword>
<dbReference type="AlphaFoldDB" id="A0A9P9KFQ1"/>
<dbReference type="Proteomes" id="UP000720189">
    <property type="component" value="Unassembled WGS sequence"/>
</dbReference>
<accession>A0A9P9KFQ1</accession>
<comment type="caution">
    <text evidence="1">The sequence shown here is derived from an EMBL/GenBank/DDBJ whole genome shotgun (WGS) entry which is preliminary data.</text>
</comment>
<evidence type="ECO:0000313" key="1">
    <source>
        <dbReference type="EMBL" id="KAH7255596.1"/>
    </source>
</evidence>